<comment type="similarity">
    <text evidence="1">Belongs to the TIM50 family.</text>
</comment>
<feature type="region of interest" description="Disordered" evidence="2">
    <location>
        <begin position="246"/>
        <end position="268"/>
    </location>
</feature>
<dbReference type="OrthoDB" id="1711508at2759"/>
<comment type="subcellular location">
    <subcellularLocation>
        <location evidence="1">Mitochondrion inner membrane</location>
        <topology evidence="1">Single-pass membrane protein</topology>
    </subcellularLocation>
</comment>
<keyword evidence="1" id="KW-0809">Transit peptide</keyword>
<dbReference type="GO" id="GO:0015031">
    <property type="term" value="P:protein transport"/>
    <property type="evidence" value="ECO:0007669"/>
    <property type="project" value="UniProtKB-KW"/>
</dbReference>
<dbReference type="SUPFAM" id="SSF56784">
    <property type="entry name" value="HAD-like"/>
    <property type="match status" value="1"/>
</dbReference>
<feature type="non-terminal residue" evidence="4">
    <location>
        <position position="1"/>
    </location>
</feature>
<evidence type="ECO:0000256" key="2">
    <source>
        <dbReference type="SAM" id="MobiDB-lite"/>
    </source>
</evidence>
<dbReference type="EMBL" id="QJKJ01008599">
    <property type="protein sequence ID" value="RDX79230.1"/>
    <property type="molecule type" value="Genomic_DNA"/>
</dbReference>
<feature type="non-terminal residue" evidence="4">
    <location>
        <position position="291"/>
    </location>
</feature>
<dbReference type="InterPro" id="IPR004274">
    <property type="entry name" value="FCP1_dom"/>
</dbReference>
<dbReference type="AlphaFoldDB" id="A0A371FM11"/>
<dbReference type="Gene3D" id="3.40.50.1000">
    <property type="entry name" value="HAD superfamily/HAD-like"/>
    <property type="match status" value="1"/>
</dbReference>
<dbReference type="InterPro" id="IPR050365">
    <property type="entry name" value="TIM50"/>
</dbReference>
<gene>
    <name evidence="4" type="ORF">CR513_40370</name>
</gene>
<protein>
    <recommendedName>
        <fullName evidence="1">Mitochondrial import inner membrane translocase subunit TIM50</fullName>
    </recommendedName>
</protein>
<dbReference type="Proteomes" id="UP000257109">
    <property type="component" value="Unassembled WGS sequence"/>
</dbReference>
<feature type="compositionally biased region" description="Basic and acidic residues" evidence="2">
    <location>
        <begin position="246"/>
        <end position="263"/>
    </location>
</feature>
<keyword evidence="1" id="KW-0813">Transport</keyword>
<accession>A0A371FM11</accession>
<organism evidence="4 5">
    <name type="scientific">Mucuna pruriens</name>
    <name type="common">Velvet bean</name>
    <name type="synonym">Dolichos pruriens</name>
    <dbReference type="NCBI Taxonomy" id="157652"/>
    <lineage>
        <taxon>Eukaryota</taxon>
        <taxon>Viridiplantae</taxon>
        <taxon>Streptophyta</taxon>
        <taxon>Embryophyta</taxon>
        <taxon>Tracheophyta</taxon>
        <taxon>Spermatophyta</taxon>
        <taxon>Magnoliopsida</taxon>
        <taxon>eudicotyledons</taxon>
        <taxon>Gunneridae</taxon>
        <taxon>Pentapetalae</taxon>
        <taxon>rosids</taxon>
        <taxon>fabids</taxon>
        <taxon>Fabales</taxon>
        <taxon>Fabaceae</taxon>
        <taxon>Papilionoideae</taxon>
        <taxon>50 kb inversion clade</taxon>
        <taxon>NPAAA clade</taxon>
        <taxon>indigoferoid/millettioid clade</taxon>
        <taxon>Phaseoleae</taxon>
        <taxon>Mucuna</taxon>
    </lineage>
</organism>
<evidence type="ECO:0000313" key="5">
    <source>
        <dbReference type="Proteomes" id="UP000257109"/>
    </source>
</evidence>
<comment type="function">
    <text evidence="1">Essential component of the TIM23 complex, a complex that mediates the translocation of transit peptide-containing proteins across the mitochondrial inner membrane.</text>
</comment>
<evidence type="ECO:0000259" key="3">
    <source>
        <dbReference type="PROSITE" id="PS50969"/>
    </source>
</evidence>
<keyword evidence="1" id="KW-0653">Protein transport</keyword>
<proteinExistence type="inferred from homology"/>
<dbReference type="STRING" id="157652.A0A371FM11"/>
<comment type="caution">
    <text evidence="4">The sequence shown here is derived from an EMBL/GenBank/DDBJ whole genome shotgun (WGS) entry which is preliminary data.</text>
</comment>
<dbReference type="SMART" id="SM00577">
    <property type="entry name" value="CPDc"/>
    <property type="match status" value="1"/>
</dbReference>
<comment type="subunit">
    <text evidence="1">Component of the TIM23 complex.</text>
</comment>
<dbReference type="GO" id="GO:0005744">
    <property type="term" value="C:TIM23 mitochondrial import inner membrane translocase complex"/>
    <property type="evidence" value="ECO:0007669"/>
    <property type="project" value="UniProtKB-UniRule"/>
</dbReference>
<feature type="domain" description="FCP1 homology" evidence="3">
    <location>
        <begin position="36"/>
        <end position="185"/>
    </location>
</feature>
<dbReference type="Pfam" id="PF03031">
    <property type="entry name" value="NIF"/>
    <property type="match status" value="1"/>
</dbReference>
<dbReference type="InterPro" id="IPR023214">
    <property type="entry name" value="HAD_sf"/>
</dbReference>
<evidence type="ECO:0000256" key="1">
    <source>
        <dbReference type="RuleBase" id="RU365079"/>
    </source>
</evidence>
<sequence>WRFKHYNQGNLVKVTQFSSHNVEVKKVSAYATNEDLNLKRKLLVLDINGLLADIVPLPVKDHKADKIIKRQAIFVRLFLHEFLKFCFDKFEVTMWSSRKRIVLIVLKHVSISLETRLEKSTILIFHGIRDITMNQINTLLLDDSPYKGLLNPLHTSVFPHTFSYKNTGDNSLAEGGDLRKYLDELANVEDMQKYVEKHPMPFGQGCINETSEYWDFYLKVVKNCHRTFKKNNNTYNSHWLLEGEKDNVGEGKEESDSEAKRELIGSIEENDREVKHEIEDYETLMERKEIN</sequence>
<name>A0A371FM11_MUCPR</name>
<reference evidence="4" key="1">
    <citation type="submission" date="2018-05" db="EMBL/GenBank/DDBJ databases">
        <title>Draft genome of Mucuna pruriens seed.</title>
        <authorList>
            <person name="Nnadi N.E."/>
            <person name="Vos R."/>
            <person name="Hasami M.H."/>
            <person name="Devisetty U.K."/>
            <person name="Aguiy J.C."/>
        </authorList>
    </citation>
    <scope>NUCLEOTIDE SEQUENCE [LARGE SCALE GENOMIC DNA]</scope>
    <source>
        <strain evidence="4">JCA_2017</strain>
    </source>
</reference>
<dbReference type="PANTHER" id="PTHR12210">
    <property type="entry name" value="DULLARD PROTEIN PHOSPHATASE"/>
    <property type="match status" value="1"/>
</dbReference>
<evidence type="ECO:0000313" key="4">
    <source>
        <dbReference type="EMBL" id="RDX79230.1"/>
    </source>
</evidence>
<dbReference type="InterPro" id="IPR036412">
    <property type="entry name" value="HAD-like_sf"/>
</dbReference>
<keyword evidence="1" id="KW-0811">Translocation</keyword>
<keyword evidence="5" id="KW-1185">Reference proteome</keyword>
<dbReference type="PROSITE" id="PS50969">
    <property type="entry name" value="FCP1"/>
    <property type="match status" value="1"/>
</dbReference>
<keyword evidence="1" id="KW-0496">Mitochondrion</keyword>